<dbReference type="CDD" id="cd06849">
    <property type="entry name" value="lipoyl_domain"/>
    <property type="match status" value="1"/>
</dbReference>
<keyword evidence="2" id="KW-0450">Lipoyl</keyword>
<dbReference type="PROSITE" id="PS00189">
    <property type="entry name" value="LIPOYL"/>
    <property type="match status" value="1"/>
</dbReference>
<keyword evidence="4" id="KW-0808">Transferase</keyword>
<dbReference type="eggNOG" id="COG0508">
    <property type="taxonomic scope" value="Bacteria"/>
</dbReference>
<dbReference type="SUPFAM" id="SSF53474">
    <property type="entry name" value="alpha/beta-Hydrolases"/>
    <property type="match status" value="1"/>
</dbReference>
<dbReference type="OrthoDB" id="9804723at2"/>
<dbReference type="NCBIfam" id="NF011457">
    <property type="entry name" value="PRK14875.1"/>
    <property type="match status" value="1"/>
</dbReference>
<evidence type="ECO:0000313" key="5">
    <source>
        <dbReference type="Proteomes" id="UP000024836"/>
    </source>
</evidence>
<proteinExistence type="predicted"/>
<feature type="domain" description="Lipoyl-binding" evidence="3">
    <location>
        <begin position="5"/>
        <end position="80"/>
    </location>
</feature>
<organism evidence="4 5">
    <name type="scientific">Actibacterium atlanticum</name>
    <dbReference type="NCBI Taxonomy" id="1461693"/>
    <lineage>
        <taxon>Bacteria</taxon>
        <taxon>Pseudomonadati</taxon>
        <taxon>Pseudomonadota</taxon>
        <taxon>Alphaproteobacteria</taxon>
        <taxon>Rhodobacterales</taxon>
        <taxon>Roseobacteraceae</taxon>
        <taxon>Actibacterium</taxon>
    </lineage>
</organism>
<dbReference type="PROSITE" id="PS50968">
    <property type="entry name" value="BIOTINYL_LIPOYL"/>
    <property type="match status" value="1"/>
</dbReference>
<evidence type="ECO:0000256" key="1">
    <source>
        <dbReference type="ARBA" id="ARBA00001938"/>
    </source>
</evidence>
<dbReference type="RefSeq" id="WP_035251270.1">
    <property type="nucleotide sequence ID" value="NZ_AQQY01000006.1"/>
</dbReference>
<name>A0A058ZKS4_9RHOB</name>
<comment type="caution">
    <text evidence="4">The sequence shown here is derived from an EMBL/GenBank/DDBJ whole genome shotgun (WGS) entry which is preliminary data.</text>
</comment>
<evidence type="ECO:0000256" key="2">
    <source>
        <dbReference type="ARBA" id="ARBA00022823"/>
    </source>
</evidence>
<dbReference type="InterPro" id="IPR003016">
    <property type="entry name" value="2-oxoA_DH_lipoyl-BS"/>
</dbReference>
<dbReference type="eggNOG" id="COG0596">
    <property type="taxonomic scope" value="Bacteria"/>
</dbReference>
<dbReference type="Gene3D" id="2.40.50.100">
    <property type="match status" value="1"/>
</dbReference>
<gene>
    <name evidence="4" type="ORF">ATO10_10565</name>
</gene>
<comment type="cofactor">
    <cofactor evidence="1">
        <name>(R)-lipoate</name>
        <dbReference type="ChEBI" id="CHEBI:83088"/>
    </cofactor>
</comment>
<reference evidence="4 5" key="1">
    <citation type="submission" date="2013-04" db="EMBL/GenBank/DDBJ databases">
        <title>Shimia sp. 22II-S11-Z10 Genome Sequencing.</title>
        <authorList>
            <person name="Lai Q."/>
            <person name="Li G."/>
            <person name="Shao Z."/>
        </authorList>
    </citation>
    <scope>NUCLEOTIDE SEQUENCE [LARGE SCALE GENOMIC DNA]</scope>
    <source>
        <strain evidence="5">22II-S11-Z10</strain>
    </source>
</reference>
<dbReference type="InterPro" id="IPR011053">
    <property type="entry name" value="Single_hybrid_motif"/>
</dbReference>
<dbReference type="AlphaFoldDB" id="A0A058ZKS4"/>
<keyword evidence="5" id="KW-1185">Reference proteome</keyword>
<dbReference type="Pfam" id="PF00561">
    <property type="entry name" value="Abhydrolase_1"/>
    <property type="match status" value="1"/>
</dbReference>
<evidence type="ECO:0000313" key="4">
    <source>
        <dbReference type="EMBL" id="KCV81782.1"/>
    </source>
</evidence>
<protein>
    <submittedName>
        <fullName evidence="4">Acetoin dehydrogenase E2 subunit dihydrolipoyllysine-residue acetyltransferase</fullName>
    </submittedName>
</protein>
<accession>A0A058ZKS4</accession>
<sequence length="366" mass="39113">MSDLIIPILMPKWGLSMSEGTLAAWHVEEGTEISPGDEIMDVETDKIANVVEAADGGLLRRRVGSDGEIYPVRALLGVMAPAEVSDAEIDAFVDAYELPEVEEEEDTGPTYEFADLPIGKIRYAERSGEGTPVIFIHGFGGDLDNWLFNIDAVSEVAPAYALDLPGHGQSVKAVDQPGLDKLVTTIIDFMDHLGVDKAHLVGHSKGGLVSGQTAISHPDRVASLTLICSAGLGAEINSDYIEGFVSAASRKELKPKLHHLFADKSLVNRSMVDDLLKYKRIDGVQDYLEALKAALFDGGSQAVDIAKGLEALDIPLLVVWGAEDAVIPVAHADAVSGAEVVVIDGAGHMVQMENANRVNELITSRL</sequence>
<dbReference type="PANTHER" id="PTHR43798">
    <property type="entry name" value="MONOACYLGLYCEROL LIPASE"/>
    <property type="match status" value="1"/>
</dbReference>
<dbReference type="Proteomes" id="UP000024836">
    <property type="component" value="Unassembled WGS sequence"/>
</dbReference>
<dbReference type="GO" id="GO:0016740">
    <property type="term" value="F:transferase activity"/>
    <property type="evidence" value="ECO:0007669"/>
    <property type="project" value="UniProtKB-KW"/>
</dbReference>
<dbReference type="EMBL" id="AQQY01000006">
    <property type="protein sequence ID" value="KCV81782.1"/>
    <property type="molecule type" value="Genomic_DNA"/>
</dbReference>
<dbReference type="PRINTS" id="PR00111">
    <property type="entry name" value="ABHYDROLASE"/>
</dbReference>
<dbReference type="InterPro" id="IPR050266">
    <property type="entry name" value="AB_hydrolase_sf"/>
</dbReference>
<dbReference type="Pfam" id="PF00364">
    <property type="entry name" value="Biotin_lipoyl"/>
    <property type="match status" value="1"/>
</dbReference>
<dbReference type="SUPFAM" id="SSF51230">
    <property type="entry name" value="Single hybrid motif"/>
    <property type="match status" value="1"/>
</dbReference>
<dbReference type="InterPro" id="IPR000089">
    <property type="entry name" value="Biotin_lipoyl"/>
</dbReference>
<dbReference type="STRING" id="1461693.ATO10_10565"/>
<evidence type="ECO:0000259" key="3">
    <source>
        <dbReference type="PROSITE" id="PS50968"/>
    </source>
</evidence>
<dbReference type="InterPro" id="IPR000073">
    <property type="entry name" value="AB_hydrolase_1"/>
</dbReference>
<dbReference type="PATRIC" id="fig|1461693.3.peg.2140"/>
<dbReference type="InterPro" id="IPR029058">
    <property type="entry name" value="AB_hydrolase_fold"/>
</dbReference>
<dbReference type="Gene3D" id="3.40.50.1820">
    <property type="entry name" value="alpha/beta hydrolase"/>
    <property type="match status" value="1"/>
</dbReference>